<sequence length="214" mass="24366">MVGTTIVMDTFYETIDIPLIEPMPMYLLLGIIFSFSICLILLYGICITVFLRDSDNEQSRRKKNLVLPSYLIPPENVVRTSNVITVPTWSSRSSLETHHPRKPIRTVAACLRQVEARKKAEKAAREWRCEQRRINGSSTPLNVSLVPPLPLNEVTLKQYQIDENRSIFSDSDVYEPSVLSTIVGASSMNNAMPSYVYHNRSFQMPTSSTVYYNI</sequence>
<organism evidence="1 2">
    <name type="scientific">Rhabditophanes sp. KR3021</name>
    <dbReference type="NCBI Taxonomy" id="114890"/>
    <lineage>
        <taxon>Eukaryota</taxon>
        <taxon>Metazoa</taxon>
        <taxon>Ecdysozoa</taxon>
        <taxon>Nematoda</taxon>
        <taxon>Chromadorea</taxon>
        <taxon>Rhabditida</taxon>
        <taxon>Tylenchina</taxon>
        <taxon>Panagrolaimomorpha</taxon>
        <taxon>Strongyloidoidea</taxon>
        <taxon>Alloionematidae</taxon>
        <taxon>Rhabditophanes</taxon>
    </lineage>
</organism>
<dbReference type="WBParaSite" id="RSKR_0000918900.1">
    <property type="protein sequence ID" value="RSKR_0000918900.1"/>
    <property type="gene ID" value="RSKR_0000918900"/>
</dbReference>
<dbReference type="Proteomes" id="UP000095286">
    <property type="component" value="Unplaced"/>
</dbReference>
<reference evidence="2" key="1">
    <citation type="submission" date="2016-11" db="UniProtKB">
        <authorList>
            <consortium name="WormBaseParasite"/>
        </authorList>
    </citation>
    <scope>IDENTIFICATION</scope>
    <source>
        <strain evidence="2">KR3021</strain>
    </source>
</reference>
<evidence type="ECO:0000313" key="2">
    <source>
        <dbReference type="WBParaSite" id="RSKR_0000918900.1"/>
    </source>
</evidence>
<protein>
    <submittedName>
        <fullName evidence="2">Uncharacterized protein</fullName>
    </submittedName>
</protein>
<name>A0AC35U9C7_9BILA</name>
<proteinExistence type="predicted"/>
<evidence type="ECO:0000313" key="1">
    <source>
        <dbReference type="Proteomes" id="UP000095286"/>
    </source>
</evidence>
<accession>A0AC35U9C7</accession>